<accession>A0A2H3J0Y9</accession>
<keyword evidence="2" id="KW-1185">Reference proteome</keyword>
<evidence type="ECO:0000313" key="1">
    <source>
        <dbReference type="EMBL" id="PCH35365.1"/>
    </source>
</evidence>
<protein>
    <submittedName>
        <fullName evidence="1">Uncharacterized protein</fullName>
    </submittedName>
</protein>
<name>A0A2H3J0Y9_WOLCO</name>
<organism evidence="1 2">
    <name type="scientific">Wolfiporia cocos (strain MD-104)</name>
    <name type="common">Brown rot fungus</name>
    <dbReference type="NCBI Taxonomy" id="742152"/>
    <lineage>
        <taxon>Eukaryota</taxon>
        <taxon>Fungi</taxon>
        <taxon>Dikarya</taxon>
        <taxon>Basidiomycota</taxon>
        <taxon>Agaricomycotina</taxon>
        <taxon>Agaricomycetes</taxon>
        <taxon>Polyporales</taxon>
        <taxon>Phaeolaceae</taxon>
        <taxon>Wolfiporia</taxon>
    </lineage>
</organism>
<gene>
    <name evidence="1" type="ORF">WOLCODRAFT_156057</name>
</gene>
<sequence>MPTQWDFDAAPCRPIPTTKRSCFSRGNPFVRTSATWSPVAYPNVLCTLVENRVLGEHNG</sequence>
<reference evidence="1 2" key="1">
    <citation type="journal article" date="2012" name="Science">
        <title>The Paleozoic origin of enzymatic lignin decomposition reconstructed from 31 fungal genomes.</title>
        <authorList>
            <person name="Floudas D."/>
            <person name="Binder M."/>
            <person name="Riley R."/>
            <person name="Barry K."/>
            <person name="Blanchette R.A."/>
            <person name="Henrissat B."/>
            <person name="Martinez A.T."/>
            <person name="Otillar R."/>
            <person name="Spatafora J.W."/>
            <person name="Yadav J.S."/>
            <person name="Aerts A."/>
            <person name="Benoit I."/>
            <person name="Boyd A."/>
            <person name="Carlson A."/>
            <person name="Copeland A."/>
            <person name="Coutinho P.M."/>
            <person name="de Vries R.P."/>
            <person name="Ferreira P."/>
            <person name="Findley K."/>
            <person name="Foster B."/>
            <person name="Gaskell J."/>
            <person name="Glotzer D."/>
            <person name="Gorecki P."/>
            <person name="Heitman J."/>
            <person name="Hesse C."/>
            <person name="Hori C."/>
            <person name="Igarashi K."/>
            <person name="Jurgens J.A."/>
            <person name="Kallen N."/>
            <person name="Kersten P."/>
            <person name="Kohler A."/>
            <person name="Kuees U."/>
            <person name="Kumar T.K.A."/>
            <person name="Kuo A."/>
            <person name="LaButti K."/>
            <person name="Larrondo L.F."/>
            <person name="Lindquist E."/>
            <person name="Ling A."/>
            <person name="Lombard V."/>
            <person name="Lucas S."/>
            <person name="Lundell T."/>
            <person name="Martin R."/>
            <person name="McLaughlin D.J."/>
            <person name="Morgenstern I."/>
            <person name="Morin E."/>
            <person name="Murat C."/>
            <person name="Nagy L.G."/>
            <person name="Nolan M."/>
            <person name="Ohm R.A."/>
            <person name="Patyshakuliyeva A."/>
            <person name="Rokas A."/>
            <person name="Ruiz-Duenas F.J."/>
            <person name="Sabat G."/>
            <person name="Salamov A."/>
            <person name="Samejima M."/>
            <person name="Schmutz J."/>
            <person name="Slot J.C."/>
            <person name="St John F."/>
            <person name="Stenlid J."/>
            <person name="Sun H."/>
            <person name="Sun S."/>
            <person name="Syed K."/>
            <person name="Tsang A."/>
            <person name="Wiebenga A."/>
            <person name="Young D."/>
            <person name="Pisabarro A."/>
            <person name="Eastwood D.C."/>
            <person name="Martin F."/>
            <person name="Cullen D."/>
            <person name="Grigoriev I.V."/>
            <person name="Hibbett D.S."/>
        </authorList>
    </citation>
    <scope>NUCLEOTIDE SEQUENCE [LARGE SCALE GENOMIC DNA]</scope>
    <source>
        <strain evidence="1 2">MD-104</strain>
    </source>
</reference>
<dbReference type="EMBL" id="KB467843">
    <property type="protein sequence ID" value="PCH35365.1"/>
    <property type="molecule type" value="Genomic_DNA"/>
</dbReference>
<evidence type="ECO:0000313" key="2">
    <source>
        <dbReference type="Proteomes" id="UP000218811"/>
    </source>
</evidence>
<dbReference type="Proteomes" id="UP000218811">
    <property type="component" value="Unassembled WGS sequence"/>
</dbReference>
<dbReference type="AlphaFoldDB" id="A0A2H3J0Y9"/>
<proteinExistence type="predicted"/>